<evidence type="ECO:0000313" key="2">
    <source>
        <dbReference type="Proteomes" id="UP001596139"/>
    </source>
</evidence>
<dbReference type="RefSeq" id="WP_031054641.1">
    <property type="nucleotide sequence ID" value="NZ_JBHSPX010000009.1"/>
</dbReference>
<reference evidence="2" key="1">
    <citation type="journal article" date="2019" name="Int. J. Syst. Evol. Microbiol.">
        <title>The Global Catalogue of Microorganisms (GCM) 10K type strain sequencing project: providing services to taxonomists for standard genome sequencing and annotation.</title>
        <authorList>
            <consortium name="The Broad Institute Genomics Platform"/>
            <consortium name="The Broad Institute Genome Sequencing Center for Infectious Disease"/>
            <person name="Wu L."/>
            <person name="Ma J."/>
        </authorList>
    </citation>
    <scope>NUCLEOTIDE SEQUENCE [LARGE SCALE GENOMIC DNA]</scope>
    <source>
        <strain evidence="2">CGMCC 1.15180</strain>
    </source>
</reference>
<proteinExistence type="predicted"/>
<accession>A0ABW1MVG3</accession>
<protein>
    <submittedName>
        <fullName evidence="1">DUF4188 domain-containing protein</fullName>
    </submittedName>
</protein>
<comment type="caution">
    <text evidence="1">The sequence shown here is derived from an EMBL/GenBank/DDBJ whole genome shotgun (WGS) entry which is preliminary data.</text>
</comment>
<dbReference type="EMBL" id="JBHSPX010000009">
    <property type="protein sequence ID" value="MFC6067087.1"/>
    <property type="molecule type" value="Genomic_DNA"/>
</dbReference>
<evidence type="ECO:0000313" key="1">
    <source>
        <dbReference type="EMBL" id="MFC6067087.1"/>
    </source>
</evidence>
<dbReference type="Proteomes" id="UP001596139">
    <property type="component" value="Unassembled WGS sequence"/>
</dbReference>
<organism evidence="1 2">
    <name type="scientific">Streptomyces ochraceiscleroticus</name>
    <dbReference type="NCBI Taxonomy" id="47761"/>
    <lineage>
        <taxon>Bacteria</taxon>
        <taxon>Bacillati</taxon>
        <taxon>Actinomycetota</taxon>
        <taxon>Actinomycetes</taxon>
        <taxon>Kitasatosporales</taxon>
        <taxon>Streptomycetaceae</taxon>
        <taxon>Streptomyces</taxon>
    </lineage>
</organism>
<name>A0ABW1MVG3_9ACTN</name>
<gene>
    <name evidence="1" type="ORF">ACFP4F_31720</name>
</gene>
<dbReference type="InterPro" id="IPR025444">
    <property type="entry name" value="Monooxy_af470"/>
</dbReference>
<dbReference type="Pfam" id="PF13826">
    <property type="entry name" value="Monooxy_af470-like"/>
    <property type="match status" value="1"/>
</dbReference>
<sequence>MTSRTPPPELGRNTAAATGDLVVFIVGMRINRLRALRDWVPVSRATGPVIRELLAARDSGLLGSRTRLGPPRVIEVIQYWESQEKLLAYASDAQWQHRPAWAAFNRRVRESRGAVGIFHENYTVRAGAYETIYVDMPPYGLAAATGIRPVGYRGDTAAARLGLR</sequence>
<keyword evidence="2" id="KW-1185">Reference proteome</keyword>